<organism evidence="7 8">
    <name type="scientific">Piscinibacter sakaiensis</name>
    <name type="common">Ideonella sakaiensis</name>
    <dbReference type="NCBI Taxonomy" id="1547922"/>
    <lineage>
        <taxon>Bacteria</taxon>
        <taxon>Pseudomonadati</taxon>
        <taxon>Pseudomonadota</taxon>
        <taxon>Betaproteobacteria</taxon>
        <taxon>Burkholderiales</taxon>
        <taxon>Sphaerotilaceae</taxon>
        <taxon>Piscinibacter</taxon>
    </lineage>
</organism>
<dbReference type="GO" id="GO:0051536">
    <property type="term" value="F:iron-sulfur cluster binding"/>
    <property type="evidence" value="ECO:0007669"/>
    <property type="project" value="UniProtKB-KW"/>
</dbReference>
<dbReference type="EMBL" id="BBYR01000014">
    <property type="protein sequence ID" value="GAP35123.1"/>
    <property type="molecule type" value="Genomic_DNA"/>
</dbReference>
<keyword evidence="8" id="KW-1185">Reference proteome</keyword>
<dbReference type="Gene3D" id="3.20.20.70">
    <property type="entry name" value="Aldolase class I"/>
    <property type="match status" value="1"/>
</dbReference>
<reference evidence="8" key="1">
    <citation type="submission" date="2015-07" db="EMBL/GenBank/DDBJ databases">
        <title>Discovery of a poly(ethylene terephthalate assimilation.</title>
        <authorList>
            <person name="Yoshida S."/>
            <person name="Hiraga K."/>
            <person name="Takehana T."/>
            <person name="Taniguchi I."/>
            <person name="Yamaji H."/>
            <person name="Maeda Y."/>
            <person name="Toyohara K."/>
            <person name="Miyamoto K."/>
            <person name="Kimura Y."/>
            <person name="Oda K."/>
        </authorList>
    </citation>
    <scope>NUCLEOTIDE SEQUENCE [LARGE SCALE GENOMIC DNA]</scope>
    <source>
        <strain evidence="8">NBRC 110686 / TISTR 2288 / 201-F6</strain>
    </source>
</reference>
<evidence type="ECO:0000256" key="1">
    <source>
        <dbReference type="ARBA" id="ARBA00001966"/>
    </source>
</evidence>
<sequence>MTAAAAPFVQVELTTVCNYACVYCAGRAMPQRHMDDAVFADVLRRLPAGPPGGTVSLQGEGEPTLHPRFWALVDAVQAHGWTPYTITNGTRVEPARFAAAFPRLGVSVDTLDEALSARIGRPHLAKVLANLDALCAALGPARLIVHSVDLGQPLGPLRAWLAARGIAHEVQPLQRKPDYRRHYPAAAAEPALAAVLPGLAAADPAALIGWARPPRPRRCDYLERPRMRFFTIDGVELPCCFIKDVPPDFSAEATRAALAAGRLPATCAGCRMLD</sequence>
<dbReference type="GO" id="GO:0003824">
    <property type="term" value="F:catalytic activity"/>
    <property type="evidence" value="ECO:0007669"/>
    <property type="project" value="InterPro"/>
</dbReference>
<gene>
    <name evidence="7" type="ORF">ISF6_0694</name>
</gene>
<dbReference type="CDD" id="cd01335">
    <property type="entry name" value="Radical_SAM"/>
    <property type="match status" value="1"/>
</dbReference>
<dbReference type="SUPFAM" id="SSF102114">
    <property type="entry name" value="Radical SAM enzymes"/>
    <property type="match status" value="1"/>
</dbReference>
<keyword evidence="2" id="KW-0949">S-adenosyl-L-methionine</keyword>
<dbReference type="STRING" id="1547922.ISF6_0694"/>
<keyword evidence="4" id="KW-0408">Iron</keyword>
<dbReference type="Proteomes" id="UP000037660">
    <property type="component" value="Unassembled WGS sequence"/>
</dbReference>
<proteinExistence type="predicted"/>
<evidence type="ECO:0000256" key="3">
    <source>
        <dbReference type="ARBA" id="ARBA00022723"/>
    </source>
</evidence>
<dbReference type="GO" id="GO:0046872">
    <property type="term" value="F:metal ion binding"/>
    <property type="evidence" value="ECO:0007669"/>
    <property type="project" value="UniProtKB-KW"/>
</dbReference>
<dbReference type="InterPro" id="IPR058240">
    <property type="entry name" value="rSAM_sf"/>
</dbReference>
<dbReference type="PANTHER" id="PTHR11228">
    <property type="entry name" value="RADICAL SAM DOMAIN PROTEIN"/>
    <property type="match status" value="1"/>
</dbReference>
<dbReference type="InterPro" id="IPR013785">
    <property type="entry name" value="Aldolase_TIM"/>
</dbReference>
<keyword evidence="3" id="KW-0479">Metal-binding</keyword>
<evidence type="ECO:0000313" key="8">
    <source>
        <dbReference type="Proteomes" id="UP000037660"/>
    </source>
</evidence>
<evidence type="ECO:0000256" key="4">
    <source>
        <dbReference type="ARBA" id="ARBA00023004"/>
    </source>
</evidence>
<dbReference type="PANTHER" id="PTHR11228:SF7">
    <property type="entry name" value="PQQA PEPTIDE CYCLASE"/>
    <property type="match status" value="1"/>
</dbReference>
<feature type="domain" description="Radical SAM core" evidence="6">
    <location>
        <begin position="11"/>
        <end position="137"/>
    </location>
</feature>
<dbReference type="InterPro" id="IPR007197">
    <property type="entry name" value="rSAM"/>
</dbReference>
<keyword evidence="5" id="KW-0411">Iron-sulfur</keyword>
<evidence type="ECO:0000259" key="6">
    <source>
        <dbReference type="Pfam" id="PF04055"/>
    </source>
</evidence>
<evidence type="ECO:0000256" key="2">
    <source>
        <dbReference type="ARBA" id="ARBA00022691"/>
    </source>
</evidence>
<dbReference type="SFLD" id="SFLDG01067">
    <property type="entry name" value="SPASM/twitch_domain_containing"/>
    <property type="match status" value="1"/>
</dbReference>
<dbReference type="AlphaFoldDB" id="A0A0K8NXL7"/>
<evidence type="ECO:0000256" key="5">
    <source>
        <dbReference type="ARBA" id="ARBA00023014"/>
    </source>
</evidence>
<accession>A0A0K8NXL7</accession>
<comment type="caution">
    <text evidence="7">The sequence shown here is derived from an EMBL/GenBank/DDBJ whole genome shotgun (WGS) entry which is preliminary data.</text>
</comment>
<dbReference type="SFLD" id="SFLDS00029">
    <property type="entry name" value="Radical_SAM"/>
    <property type="match status" value="1"/>
</dbReference>
<name>A0A0K8NXL7_PISS1</name>
<dbReference type="RefSeq" id="WP_054019196.1">
    <property type="nucleotide sequence ID" value="NZ_BBYR01000014.1"/>
</dbReference>
<protein>
    <recommendedName>
        <fullName evidence="6">Radical SAM core domain-containing protein</fullName>
    </recommendedName>
</protein>
<dbReference type="Pfam" id="PF04055">
    <property type="entry name" value="Radical_SAM"/>
    <property type="match status" value="1"/>
</dbReference>
<dbReference type="InterPro" id="IPR050377">
    <property type="entry name" value="Radical_SAM_PqqE_MftC-like"/>
</dbReference>
<evidence type="ECO:0000313" key="7">
    <source>
        <dbReference type="EMBL" id="GAP35123.1"/>
    </source>
</evidence>
<comment type="cofactor">
    <cofactor evidence="1">
        <name>[4Fe-4S] cluster</name>
        <dbReference type="ChEBI" id="CHEBI:49883"/>
    </cofactor>
</comment>
<reference evidence="7 8" key="2">
    <citation type="journal article" date="2016" name="Science">
        <title>A bacterium that degrades and assimilates poly(ethylene terephthalate).</title>
        <authorList>
            <person name="Yoshida S."/>
            <person name="Hiraga K."/>
            <person name="Takehana T."/>
            <person name="Taniguchi I."/>
            <person name="Yamaji H."/>
            <person name="Maeda Y."/>
            <person name="Toyohara K."/>
            <person name="Miyamoto K."/>
            <person name="Kimura Y."/>
            <person name="Oda K."/>
        </authorList>
    </citation>
    <scope>NUCLEOTIDE SEQUENCE [LARGE SCALE GENOMIC DNA]</scope>
    <source>
        <strain evidence="8">NBRC 110686 / TISTR 2288 / 201-F6</strain>
    </source>
</reference>